<organism evidence="3 4">
    <name type="scientific">Caenorhabditis japonica</name>
    <dbReference type="NCBI Taxonomy" id="281687"/>
    <lineage>
        <taxon>Eukaryota</taxon>
        <taxon>Metazoa</taxon>
        <taxon>Ecdysozoa</taxon>
        <taxon>Nematoda</taxon>
        <taxon>Chromadorea</taxon>
        <taxon>Rhabditida</taxon>
        <taxon>Rhabditina</taxon>
        <taxon>Rhabditomorpha</taxon>
        <taxon>Rhabditoidea</taxon>
        <taxon>Rhabditidae</taxon>
        <taxon>Peloderinae</taxon>
        <taxon>Caenorhabditis</taxon>
    </lineage>
</organism>
<feature type="coiled-coil region" evidence="1">
    <location>
        <begin position="192"/>
        <end position="240"/>
    </location>
</feature>
<keyword evidence="1" id="KW-0175">Coiled coil</keyword>
<evidence type="ECO:0000256" key="2">
    <source>
        <dbReference type="SAM" id="MobiDB-lite"/>
    </source>
</evidence>
<evidence type="ECO:0000313" key="4">
    <source>
        <dbReference type="Proteomes" id="UP000005237"/>
    </source>
</evidence>
<evidence type="ECO:0000256" key="1">
    <source>
        <dbReference type="SAM" id="Coils"/>
    </source>
</evidence>
<feature type="compositionally biased region" description="Low complexity" evidence="2">
    <location>
        <begin position="26"/>
        <end position="41"/>
    </location>
</feature>
<accession>A0A8R1I5V0</accession>
<proteinExistence type="predicted"/>
<protein>
    <submittedName>
        <fullName evidence="3">Uncharacterized protein</fullName>
    </submittedName>
</protein>
<reference evidence="4" key="1">
    <citation type="submission" date="2010-08" db="EMBL/GenBank/DDBJ databases">
        <authorList>
            <consortium name="Caenorhabditis japonica Sequencing Consortium"/>
            <person name="Wilson R.K."/>
        </authorList>
    </citation>
    <scope>NUCLEOTIDE SEQUENCE [LARGE SCALE GENOMIC DNA]</scope>
    <source>
        <strain evidence="4">DF5081</strain>
    </source>
</reference>
<dbReference type="AlphaFoldDB" id="A0A8R1I5V0"/>
<reference evidence="3" key="2">
    <citation type="submission" date="2022-06" db="UniProtKB">
        <authorList>
            <consortium name="EnsemblMetazoa"/>
        </authorList>
    </citation>
    <scope>IDENTIFICATION</scope>
    <source>
        <strain evidence="3">DF5081</strain>
    </source>
</reference>
<name>A0A8R1I5V0_CAEJA</name>
<dbReference type="OMA" id="YDNRENQ"/>
<keyword evidence="4" id="KW-1185">Reference proteome</keyword>
<sequence>MNPINRWNPGWQLLANQPRAQAGGNRPLQALPPAQAPAREQPAARQVFDRNNRAVRRVVQVQVPHRRNQRQNNLHMVNSRRHRNLAQEDRGPLTRDEQERIETLARKNYQTRTAFEYDSREDQCWLNILNGLNSNTRQITDSVSHNSHKVAVPNEDNICSSLRFENQVEAIMKTREILLSLGATENDLKKALENLQVHLKTNECEYEAIESASVDLIKLVEQLTTEINGLEEILNRMDTIRL</sequence>
<evidence type="ECO:0000313" key="3">
    <source>
        <dbReference type="EnsemblMetazoa" id="CJA15238.1"/>
    </source>
</evidence>
<dbReference type="EnsemblMetazoa" id="CJA15238.1">
    <property type="protein sequence ID" value="CJA15238.1"/>
    <property type="gene ID" value="WBGene00134442"/>
</dbReference>
<feature type="region of interest" description="Disordered" evidence="2">
    <location>
        <begin position="21"/>
        <end position="41"/>
    </location>
</feature>
<dbReference type="Proteomes" id="UP000005237">
    <property type="component" value="Unassembled WGS sequence"/>
</dbReference>